<feature type="compositionally biased region" description="Polar residues" evidence="7">
    <location>
        <begin position="264"/>
        <end position="273"/>
    </location>
</feature>
<evidence type="ECO:0000256" key="3">
    <source>
        <dbReference type="ARBA" id="ARBA00022833"/>
    </source>
</evidence>
<dbReference type="STRING" id="1569628.A0A316UZM0"/>
<proteinExistence type="predicted"/>
<keyword evidence="5" id="KW-0804">Transcription</keyword>
<protein>
    <recommendedName>
        <fullName evidence="8">GATA-type domain-containing protein</fullName>
    </recommendedName>
</protein>
<feature type="compositionally biased region" description="Pro residues" evidence="7">
    <location>
        <begin position="69"/>
        <end position="81"/>
    </location>
</feature>
<evidence type="ECO:0000259" key="8">
    <source>
        <dbReference type="PROSITE" id="PS50114"/>
    </source>
</evidence>
<name>A0A316UZM0_9BASI</name>
<dbReference type="Gene3D" id="3.30.50.10">
    <property type="entry name" value="Erythroid Transcription Factor GATA-1, subunit A"/>
    <property type="match status" value="1"/>
</dbReference>
<gene>
    <name evidence="9" type="ORF">BDZ90DRAFT_230250</name>
</gene>
<dbReference type="RefSeq" id="XP_025363985.1">
    <property type="nucleotide sequence ID" value="XM_025505405.1"/>
</dbReference>
<evidence type="ECO:0000256" key="7">
    <source>
        <dbReference type="SAM" id="MobiDB-lite"/>
    </source>
</evidence>
<dbReference type="GeneID" id="37027228"/>
<feature type="compositionally biased region" description="Low complexity" evidence="7">
    <location>
        <begin position="373"/>
        <end position="382"/>
    </location>
</feature>
<feature type="domain" description="GATA-type" evidence="8">
    <location>
        <begin position="259"/>
        <end position="294"/>
    </location>
</feature>
<dbReference type="Pfam" id="PF00320">
    <property type="entry name" value="GATA"/>
    <property type="match status" value="1"/>
</dbReference>
<dbReference type="PROSITE" id="PS00344">
    <property type="entry name" value="GATA_ZN_FINGER_1"/>
    <property type="match status" value="1"/>
</dbReference>
<feature type="region of interest" description="Disordered" evidence="7">
    <location>
        <begin position="1"/>
        <end position="143"/>
    </location>
</feature>
<evidence type="ECO:0000256" key="2">
    <source>
        <dbReference type="ARBA" id="ARBA00022771"/>
    </source>
</evidence>
<feature type="compositionally biased region" description="Pro residues" evidence="7">
    <location>
        <begin position="323"/>
        <end position="334"/>
    </location>
</feature>
<evidence type="ECO:0000256" key="1">
    <source>
        <dbReference type="ARBA" id="ARBA00022723"/>
    </source>
</evidence>
<dbReference type="GO" id="GO:0006355">
    <property type="term" value="P:regulation of DNA-templated transcription"/>
    <property type="evidence" value="ECO:0007669"/>
    <property type="project" value="InterPro"/>
</dbReference>
<feature type="region of interest" description="Disordered" evidence="7">
    <location>
        <begin position="301"/>
        <end position="395"/>
    </location>
</feature>
<dbReference type="AlphaFoldDB" id="A0A316UZM0"/>
<keyword evidence="3" id="KW-0862">Zinc</keyword>
<feature type="compositionally biased region" description="Basic and acidic residues" evidence="7">
    <location>
        <begin position="27"/>
        <end position="37"/>
    </location>
</feature>
<evidence type="ECO:0000313" key="10">
    <source>
        <dbReference type="Proteomes" id="UP000245884"/>
    </source>
</evidence>
<keyword evidence="2 6" id="KW-0863">Zinc-finger</keyword>
<reference evidence="9 10" key="1">
    <citation type="journal article" date="2018" name="Mol. Biol. Evol.">
        <title>Broad Genomic Sampling Reveals a Smut Pathogenic Ancestry of the Fungal Clade Ustilaginomycotina.</title>
        <authorList>
            <person name="Kijpornyongpan T."/>
            <person name="Mondo S.J."/>
            <person name="Barry K."/>
            <person name="Sandor L."/>
            <person name="Lee J."/>
            <person name="Lipzen A."/>
            <person name="Pangilinan J."/>
            <person name="LaButti K."/>
            <person name="Hainaut M."/>
            <person name="Henrissat B."/>
            <person name="Grigoriev I.V."/>
            <person name="Spatafora J.W."/>
            <person name="Aime M.C."/>
        </authorList>
    </citation>
    <scope>NUCLEOTIDE SEQUENCE [LARGE SCALE GENOMIC DNA]</scope>
    <source>
        <strain evidence="9 10">MCA 5214</strain>
    </source>
</reference>
<dbReference type="SUPFAM" id="SSF57716">
    <property type="entry name" value="Glucocorticoid receptor-like (DNA-binding domain)"/>
    <property type="match status" value="1"/>
</dbReference>
<keyword evidence="4" id="KW-0805">Transcription regulation</keyword>
<organism evidence="9 10">
    <name type="scientific">Jaminaea rosea</name>
    <dbReference type="NCBI Taxonomy" id="1569628"/>
    <lineage>
        <taxon>Eukaryota</taxon>
        <taxon>Fungi</taxon>
        <taxon>Dikarya</taxon>
        <taxon>Basidiomycota</taxon>
        <taxon>Ustilaginomycotina</taxon>
        <taxon>Exobasidiomycetes</taxon>
        <taxon>Microstromatales</taxon>
        <taxon>Microstromatales incertae sedis</taxon>
        <taxon>Jaminaea</taxon>
    </lineage>
</organism>
<evidence type="ECO:0000256" key="4">
    <source>
        <dbReference type="ARBA" id="ARBA00023015"/>
    </source>
</evidence>
<dbReference type="GO" id="GO:0043565">
    <property type="term" value="F:sequence-specific DNA binding"/>
    <property type="evidence" value="ECO:0007669"/>
    <property type="project" value="InterPro"/>
</dbReference>
<dbReference type="SMART" id="SM00401">
    <property type="entry name" value="ZnF_GATA"/>
    <property type="match status" value="1"/>
</dbReference>
<dbReference type="CDD" id="cd00202">
    <property type="entry name" value="ZnF_GATA"/>
    <property type="match status" value="1"/>
</dbReference>
<keyword evidence="10" id="KW-1185">Reference proteome</keyword>
<dbReference type="GO" id="GO:0008270">
    <property type="term" value="F:zinc ion binding"/>
    <property type="evidence" value="ECO:0007669"/>
    <property type="project" value="UniProtKB-KW"/>
</dbReference>
<dbReference type="PANTHER" id="PTHR47172">
    <property type="entry name" value="OS01G0976800 PROTEIN"/>
    <property type="match status" value="1"/>
</dbReference>
<dbReference type="Proteomes" id="UP000245884">
    <property type="component" value="Unassembled WGS sequence"/>
</dbReference>
<feature type="region of interest" description="Disordered" evidence="7">
    <location>
        <begin position="157"/>
        <end position="281"/>
    </location>
</feature>
<sequence length="395" mass="42254">MDRAGPTPSASTHWALHHQHSTSGAHDSWRESQREGESGAGVGSRLAPPPHPSYNPPRESIWGLNKHAPLPPSSPAAPPDQPRLAYEAQDPDYEDGHPRPPVPIYRANEISSQGIKGQRPPSRSHPTYAPLSQAPSSSSVEAERSYMYAPASIRNRLAAMRKGPASPPPPTSHRGLETPASSAPYHHHHHHHPASPYAPQPPPPHHDGFAVGPPPTHWHDPRAFPPMSREYQAAAAADMDDDRRNSLEGPNKYKKRSRAPAPSSCKNCGTNETPEWRRGPDGARTLCNACGLHFAKMVKKRGPHADGPTGLPDDELPPYHGGAPPPANMLPPPSSMGAPALVHPSASGPPPPGPLHHPHHPAHLPHEARMLYASDGAAGGSAPPLRPGSSGHHHR</sequence>
<dbReference type="PROSITE" id="PS50114">
    <property type="entry name" value="GATA_ZN_FINGER_2"/>
    <property type="match status" value="1"/>
</dbReference>
<dbReference type="InterPro" id="IPR000679">
    <property type="entry name" value="Znf_GATA"/>
</dbReference>
<evidence type="ECO:0000313" key="9">
    <source>
        <dbReference type="EMBL" id="PWN29373.1"/>
    </source>
</evidence>
<evidence type="ECO:0000256" key="6">
    <source>
        <dbReference type="PROSITE-ProRule" id="PRU00094"/>
    </source>
</evidence>
<dbReference type="PANTHER" id="PTHR47172:SF24">
    <property type="entry name" value="GATA ZINC FINGER DOMAIN-CONTAINING PROTEIN 14-RELATED"/>
    <property type="match status" value="1"/>
</dbReference>
<dbReference type="EMBL" id="KZ819663">
    <property type="protein sequence ID" value="PWN29373.1"/>
    <property type="molecule type" value="Genomic_DNA"/>
</dbReference>
<dbReference type="InterPro" id="IPR013088">
    <property type="entry name" value="Znf_NHR/GATA"/>
</dbReference>
<accession>A0A316UZM0</accession>
<keyword evidence="1" id="KW-0479">Metal-binding</keyword>
<dbReference type="OrthoDB" id="2162994at2759"/>
<evidence type="ECO:0000256" key="5">
    <source>
        <dbReference type="ARBA" id="ARBA00023163"/>
    </source>
</evidence>